<dbReference type="NCBIfam" id="TIGR02605">
    <property type="entry name" value="CxxC_CxxC_SSSS"/>
    <property type="match status" value="1"/>
</dbReference>
<comment type="caution">
    <text evidence="3">The sequence shown here is derived from an EMBL/GenBank/DDBJ whole genome shotgun (WGS) entry which is preliminary data.</text>
</comment>
<dbReference type="InterPro" id="IPR013429">
    <property type="entry name" value="Regulatory_FmdB_Zinc_ribbon"/>
</dbReference>
<dbReference type="SMART" id="SM00834">
    <property type="entry name" value="CxxC_CXXC_SSSS"/>
    <property type="match status" value="1"/>
</dbReference>
<keyword evidence="4" id="KW-1185">Reference proteome</keyword>
<dbReference type="Proteomes" id="UP000538666">
    <property type="component" value="Unassembled WGS sequence"/>
</dbReference>
<organism evidence="3 4">
    <name type="scientific">Silvibacterium bohemicum</name>
    <dbReference type="NCBI Taxonomy" id="1577686"/>
    <lineage>
        <taxon>Bacteria</taxon>
        <taxon>Pseudomonadati</taxon>
        <taxon>Acidobacteriota</taxon>
        <taxon>Terriglobia</taxon>
        <taxon>Terriglobales</taxon>
        <taxon>Acidobacteriaceae</taxon>
        <taxon>Silvibacterium</taxon>
    </lineage>
</organism>
<gene>
    <name evidence="3" type="ORF">HNQ77_004906</name>
</gene>
<evidence type="ECO:0000259" key="2">
    <source>
        <dbReference type="SMART" id="SM00834"/>
    </source>
</evidence>
<dbReference type="EMBL" id="JACHEK010000011">
    <property type="protein sequence ID" value="MBB6146925.1"/>
    <property type="molecule type" value="Genomic_DNA"/>
</dbReference>
<feature type="domain" description="Putative regulatory protein FmdB zinc ribbon" evidence="2">
    <location>
        <begin position="4"/>
        <end position="43"/>
    </location>
</feature>
<dbReference type="AlphaFoldDB" id="A0A841K1P8"/>
<reference evidence="3 4" key="1">
    <citation type="submission" date="2020-08" db="EMBL/GenBank/DDBJ databases">
        <title>Genomic Encyclopedia of Type Strains, Phase IV (KMG-IV): sequencing the most valuable type-strain genomes for metagenomic binning, comparative biology and taxonomic classification.</title>
        <authorList>
            <person name="Goeker M."/>
        </authorList>
    </citation>
    <scope>NUCLEOTIDE SEQUENCE [LARGE SCALE GENOMIC DNA]</scope>
    <source>
        <strain evidence="3 4">DSM 103733</strain>
    </source>
</reference>
<dbReference type="PANTHER" id="PTHR34404">
    <property type="entry name" value="REGULATORY PROTEIN, FMDB FAMILY"/>
    <property type="match status" value="1"/>
</dbReference>
<evidence type="ECO:0000313" key="3">
    <source>
        <dbReference type="EMBL" id="MBB6146925.1"/>
    </source>
</evidence>
<dbReference type="Pfam" id="PF09723">
    <property type="entry name" value="Zn_ribbon_8"/>
    <property type="match status" value="1"/>
</dbReference>
<name>A0A841K1P8_9BACT</name>
<dbReference type="RefSeq" id="WP_231581528.1">
    <property type="nucleotide sequence ID" value="NZ_JACHEK010000011.1"/>
</dbReference>
<evidence type="ECO:0000313" key="4">
    <source>
        <dbReference type="Proteomes" id="UP000538666"/>
    </source>
</evidence>
<sequence length="110" mass="11352">MQLPLYEYRCKKCGHQFEKIQTFSAPDEKECPVCKGELERLISAPAVQFKGSGWYVTDYAGKGSSKGPAKSAESGGSSDKPAAASSEGGSSSTPASSAGSSSSTSSTKSE</sequence>
<accession>A0A841K1P8</accession>
<dbReference type="PANTHER" id="PTHR34404:SF2">
    <property type="entry name" value="CONSERVED SERINE RICH PROTEIN"/>
    <property type="match status" value="1"/>
</dbReference>
<feature type="compositionally biased region" description="Low complexity" evidence="1">
    <location>
        <begin position="80"/>
        <end position="110"/>
    </location>
</feature>
<evidence type="ECO:0000256" key="1">
    <source>
        <dbReference type="SAM" id="MobiDB-lite"/>
    </source>
</evidence>
<proteinExistence type="predicted"/>
<protein>
    <submittedName>
        <fullName evidence="3">Putative FmdB family regulatory protein</fullName>
    </submittedName>
</protein>
<feature type="region of interest" description="Disordered" evidence="1">
    <location>
        <begin position="61"/>
        <end position="110"/>
    </location>
</feature>